<dbReference type="GO" id="GO:0009055">
    <property type="term" value="F:electron transfer activity"/>
    <property type="evidence" value="ECO:0007669"/>
    <property type="project" value="TreeGrafter"/>
</dbReference>
<accession>A0A6T9Y1C5</accession>
<dbReference type="Gene3D" id="3.40.50.360">
    <property type="match status" value="1"/>
</dbReference>
<sequence>MSKVLVISGHPNLDQSNANSAILQSLTKRINDIEVRRLDTLYSNNPIDVEAEQKALLDAEVIVLQFPFYWYSVPALLKRWIDQVFTYNFAFGPEGDKLANKHFLLSISVGGPKESYRPLGYNHFSVEEFLRPLEQLAYLAKMQYHKPIYSHRMVYIEGVYNTLSDVQARGDQHGKRVADAIDALMNSPELRIKQFVTTWFGQFDQLPASSEAFLPNLSEEVVWQAPEGRFQGHAGFNDWYAWARKTFKPNCEHRVDQIDIKPDADSAKPNGFTVDLRINLSADTFQSSDFKGESVEVQVKERWHVHIDTEGKVIIDSYVVSPL</sequence>
<dbReference type="SUPFAM" id="SSF54427">
    <property type="entry name" value="NTF2-like"/>
    <property type="match status" value="1"/>
</dbReference>
<gene>
    <name evidence="3" type="ORF">ALFOR1_30716</name>
</gene>
<dbReference type="PANTHER" id="PTHR47307">
    <property type="entry name" value="GLUTATHIONE-REGULATED POTASSIUM-EFFLUX SYSTEM ANCILLARY PROTEIN KEFG"/>
    <property type="match status" value="1"/>
</dbReference>
<dbReference type="InterPro" id="IPR032710">
    <property type="entry name" value="NTF2-like_dom_sf"/>
</dbReference>
<dbReference type="GO" id="GO:0003955">
    <property type="term" value="F:NAD(P)H dehydrogenase (quinone) activity"/>
    <property type="evidence" value="ECO:0007669"/>
    <property type="project" value="TreeGrafter"/>
</dbReference>
<dbReference type="InterPro" id="IPR029039">
    <property type="entry name" value="Flavoprotein-like_sf"/>
</dbReference>
<organism evidence="3 4">
    <name type="scientific">Alteromonas macleodii</name>
    <name type="common">Pseudoalteromonas macleodii</name>
    <dbReference type="NCBI Taxonomy" id="28108"/>
    <lineage>
        <taxon>Bacteria</taxon>
        <taxon>Pseudomonadati</taxon>
        <taxon>Pseudomonadota</taxon>
        <taxon>Gammaproteobacteria</taxon>
        <taxon>Alteromonadales</taxon>
        <taxon>Alteromonadaceae</taxon>
        <taxon>Alteromonas/Salinimonas group</taxon>
        <taxon>Alteromonas</taxon>
    </lineage>
</organism>
<dbReference type="Pfam" id="PF02525">
    <property type="entry name" value="Flavodoxin_2"/>
    <property type="match status" value="1"/>
</dbReference>
<evidence type="ECO:0000313" key="4">
    <source>
        <dbReference type="Proteomes" id="UP000509458"/>
    </source>
</evidence>
<name>A0A6T9Y1C5_ALTMA</name>
<evidence type="ECO:0000256" key="1">
    <source>
        <dbReference type="ARBA" id="ARBA00023002"/>
    </source>
</evidence>
<dbReference type="InterPro" id="IPR046980">
    <property type="entry name" value="KefG/KefF"/>
</dbReference>
<dbReference type="GO" id="GO:0010181">
    <property type="term" value="F:FMN binding"/>
    <property type="evidence" value="ECO:0007669"/>
    <property type="project" value="TreeGrafter"/>
</dbReference>
<evidence type="ECO:0000259" key="2">
    <source>
        <dbReference type="Pfam" id="PF02525"/>
    </source>
</evidence>
<dbReference type="EMBL" id="LR812090">
    <property type="protein sequence ID" value="CAB9493787.1"/>
    <property type="molecule type" value="Genomic_DNA"/>
</dbReference>
<proteinExistence type="predicted"/>
<dbReference type="InterPro" id="IPR003680">
    <property type="entry name" value="Flavodoxin_fold"/>
</dbReference>
<reference evidence="3 4" key="1">
    <citation type="submission" date="2020-06" db="EMBL/GenBank/DDBJ databases">
        <authorList>
            <person name="Duchaud E."/>
        </authorList>
    </citation>
    <scope>NUCLEOTIDE SEQUENCE [LARGE SCALE GENOMIC DNA]</scope>
    <source>
        <strain evidence="3">Alteromonas fortis</strain>
    </source>
</reference>
<dbReference type="Proteomes" id="UP000509458">
    <property type="component" value="Chromosome"/>
</dbReference>
<dbReference type="AlphaFoldDB" id="A0A6T9Y1C5"/>
<dbReference type="PANTHER" id="PTHR47307:SF1">
    <property type="entry name" value="GLUTATHIONE-REGULATED POTASSIUM-EFFLUX SYSTEM ANCILLARY PROTEIN KEFG"/>
    <property type="match status" value="1"/>
</dbReference>
<protein>
    <submittedName>
        <fullName evidence="3">Putative NADPH-quinone reductase</fullName>
    </submittedName>
</protein>
<feature type="domain" description="Flavodoxin-like fold" evidence="2">
    <location>
        <begin position="2"/>
        <end position="157"/>
    </location>
</feature>
<keyword evidence="1" id="KW-0560">Oxidoreductase</keyword>
<evidence type="ECO:0000313" key="3">
    <source>
        <dbReference type="EMBL" id="CAB9493787.1"/>
    </source>
</evidence>
<dbReference type="RefSeq" id="WP_179983264.1">
    <property type="nucleotide sequence ID" value="NZ_LR812090.1"/>
</dbReference>
<dbReference type="SUPFAM" id="SSF52218">
    <property type="entry name" value="Flavoproteins"/>
    <property type="match status" value="1"/>
</dbReference>